<dbReference type="eggNOG" id="COG0613">
    <property type="taxonomic scope" value="Bacteria"/>
</dbReference>
<sequence>MNWLPFELHTHTPHSDGIHTLQDMCRKAAELGLRGIALTDHNTTSGLADAARVTDETGICIVPGMEWTTFYGHMLTLGVPYCEWRDLGPKDILKGIDRVHRQGGVVGIAHPFSMGSPICTGCHWEYDIQDWHQIDYMEVWHETLPPLRNHNAPAFEQWTNLLNQGVRIAATAGRDWHHSSENSDPPAFTYLGIAGDEHTVTTEAVVEAIRSGRICVSMGPLVTLELRTGGQTYGIGDVILQAPGESTELSIQVHAPFRTSGRNLLQGPSYTLIVESNLGELCRGTVTESEPVFFRTIPSEGLTWLRVRLHGLLGMALADVAFTNPLYFEAR</sequence>
<dbReference type="SMART" id="SM00481">
    <property type="entry name" value="POLIIIAc"/>
    <property type="match status" value="1"/>
</dbReference>
<dbReference type="Gene3D" id="3.20.20.140">
    <property type="entry name" value="Metal-dependent hydrolases"/>
    <property type="match status" value="1"/>
</dbReference>
<proteinExistence type="predicted"/>
<dbReference type="PANTHER" id="PTHR42924">
    <property type="entry name" value="EXONUCLEASE"/>
    <property type="match status" value="1"/>
</dbReference>
<dbReference type="InterPro" id="IPR003141">
    <property type="entry name" value="Pol/His_phosphatase_N"/>
</dbReference>
<organism evidence="2 3">
    <name type="scientific">Paenibacillus tyrfis</name>
    <dbReference type="NCBI Taxonomy" id="1501230"/>
    <lineage>
        <taxon>Bacteria</taxon>
        <taxon>Bacillati</taxon>
        <taxon>Bacillota</taxon>
        <taxon>Bacilli</taxon>
        <taxon>Bacillales</taxon>
        <taxon>Paenibacillaceae</taxon>
        <taxon>Paenibacillus</taxon>
    </lineage>
</organism>
<dbReference type="InterPro" id="IPR052018">
    <property type="entry name" value="PHP_domain"/>
</dbReference>
<dbReference type="GO" id="GO:0004534">
    <property type="term" value="F:5'-3' RNA exonuclease activity"/>
    <property type="evidence" value="ECO:0007669"/>
    <property type="project" value="TreeGrafter"/>
</dbReference>
<evidence type="ECO:0000313" key="3">
    <source>
        <dbReference type="Proteomes" id="UP000028123"/>
    </source>
</evidence>
<gene>
    <name evidence="2" type="ORF">ET33_30200</name>
</gene>
<accession>A0A081NU21</accession>
<dbReference type="SUPFAM" id="SSF89550">
    <property type="entry name" value="PHP domain-like"/>
    <property type="match status" value="1"/>
</dbReference>
<name>A0A081NU21_9BACL</name>
<reference evidence="2 3" key="1">
    <citation type="submission" date="2014-06" db="EMBL/GenBank/DDBJ databases">
        <title>Draft genome sequence of Paenibacillus sp. MSt1.</title>
        <authorList>
            <person name="Aw Y.K."/>
            <person name="Ong K.S."/>
            <person name="Gan H.M."/>
            <person name="Lee S.M."/>
        </authorList>
    </citation>
    <scope>NUCLEOTIDE SEQUENCE [LARGE SCALE GENOMIC DNA]</scope>
    <source>
        <strain evidence="2 3">MSt1</strain>
    </source>
</reference>
<evidence type="ECO:0000259" key="1">
    <source>
        <dbReference type="SMART" id="SM00481"/>
    </source>
</evidence>
<dbReference type="PANTHER" id="PTHR42924:SF3">
    <property type="entry name" value="POLYMERASE_HISTIDINOL PHOSPHATASE N-TERMINAL DOMAIN-CONTAINING PROTEIN"/>
    <property type="match status" value="1"/>
</dbReference>
<dbReference type="OrthoDB" id="9804333at2"/>
<dbReference type="GO" id="GO:0035312">
    <property type="term" value="F:5'-3' DNA exonuclease activity"/>
    <property type="evidence" value="ECO:0007669"/>
    <property type="project" value="TreeGrafter"/>
</dbReference>
<dbReference type="Proteomes" id="UP000028123">
    <property type="component" value="Unassembled WGS sequence"/>
</dbReference>
<dbReference type="NCBIfam" id="NF038032">
    <property type="entry name" value="CehA_McbA_metalo"/>
    <property type="match status" value="1"/>
</dbReference>
<dbReference type="EMBL" id="JNVM01000051">
    <property type="protein sequence ID" value="KEQ21944.1"/>
    <property type="molecule type" value="Genomic_DNA"/>
</dbReference>
<evidence type="ECO:0000313" key="2">
    <source>
        <dbReference type="EMBL" id="KEQ21944.1"/>
    </source>
</evidence>
<dbReference type="Pfam" id="PF02811">
    <property type="entry name" value="PHP"/>
    <property type="match status" value="1"/>
</dbReference>
<feature type="domain" description="Polymerase/histidinol phosphatase N-terminal" evidence="1">
    <location>
        <begin position="6"/>
        <end position="71"/>
    </location>
</feature>
<keyword evidence="3" id="KW-1185">Reference proteome</keyword>
<dbReference type="InterPro" id="IPR004013">
    <property type="entry name" value="PHP_dom"/>
</dbReference>
<comment type="caution">
    <text evidence="2">The sequence shown here is derived from an EMBL/GenBank/DDBJ whole genome shotgun (WGS) entry which is preliminary data.</text>
</comment>
<dbReference type="AlphaFoldDB" id="A0A081NU21"/>
<dbReference type="InterPro" id="IPR016195">
    <property type="entry name" value="Pol/histidinol_Pase-like"/>
</dbReference>
<protein>
    <submittedName>
        <fullName evidence="2">Histidinol phosphatase</fullName>
    </submittedName>
</protein>
<dbReference type="RefSeq" id="WP_036692991.1">
    <property type="nucleotide sequence ID" value="NZ_JNVM01000051.1"/>
</dbReference>